<accession>A0ACC0DHA6</accession>
<evidence type="ECO:0000313" key="1">
    <source>
        <dbReference type="EMBL" id="KAI6091722.1"/>
    </source>
</evidence>
<name>A0ACC0DHA6_9PEZI</name>
<sequence>MDGLSIGASVVGILSVSLQTSLHIIQYARQLKTARKDIDTLKHEVKALHDILLRAKSVVRYHDNETEEKQLTTEFKRFQDLLEELEKKLERKSKALTGRFTWSISRESISNGIETARRYREMINTRVLIQTMAQQRRNEYYEWFLPPDASRRHNDLRDKRHENTGHWFSDTDEFKTWKTSDSPSFVWIYGIPGCGKSVLASRVIDTLVPDQKMAKPITPFTKFSKVYFYFDFSDKSRQKSDGMIRSLIWQLATDNPAAENVFTTQLSSHWASKSQPTTKTLLSCLRGILKEVKATILVVDALDECQDQNDLLKTLKEIVDWQENLKILVTSRREVLIEKALRNLVIEKQIISLQGDGVDKDIRVYIQSKLQDPEFERWHNNTQVQVAIEEKLVEKAAGMFRWVECQFFALRDFYEQDHDGESLRDLLNSLPDTLDETYERILTSVPRHNWKKALRLLQWLSFSARALTVREVAETMAIDVDHEDINQMRFNSAAKFTLPCEILKICPGMINTIITTGKYTRGSDEITEEAEIRLAHFSVKEYLQSDSIASKLSRFRIEQKVTNRYQAHACLVYVAHLKGLVINEDNLDKYPFASYSAQHWHTHVRDIQSDLQADSPLVKHVQQFLDSKDNLLTWVRLFDPDIGDTGSPRYDAAVDSILSPLYYASDCGLFHHVKTLITRGVDVEVPGGSHGRPLRAASKFGYESCVRILLDAGASAVDPDGGDRAVIAAAESGNIEVIKMLIENEEEAISHPEAADAAFGRGRHQMDIAQLLLGRTGWRDVNAPISRSIYGRLLQRAATEGITYIVPILLDMGAEINAEGGWYGTALRGASLEGEELAVRMLLERGADPHLHGNSPGSPLLVAIAFDRTPVFDLLLQYSLTNVNNDEGMYGTSLQEAASQANPHYVRKLLEKGAAVNTEGGLYHTALQAASFKGHIEIVNILLDNGARPDVPDEGPADVICLTPNDRPGGDIFLAPFDKSGVTPDKWHTLRFRREPPDTKNEDIIRLLRSDPVVTVQKGMYGSALRAAVAGGHPVVVKRLLDANAKVDECGGALRSIWEIAQFGGNSEIQQLLRDAGVKTSSTYLSTQSRRKYTMAMGAMKGEANNRVVSTLQVFPYIKYPEPQFTTTLFHSTQ</sequence>
<dbReference type="Proteomes" id="UP001497680">
    <property type="component" value="Unassembled WGS sequence"/>
</dbReference>
<gene>
    <name evidence="1" type="ORF">F4821DRAFT_172074</name>
</gene>
<proteinExistence type="predicted"/>
<dbReference type="EMBL" id="MU394285">
    <property type="protein sequence ID" value="KAI6091722.1"/>
    <property type="molecule type" value="Genomic_DNA"/>
</dbReference>
<protein>
    <submittedName>
        <fullName evidence="1">Uncharacterized protein</fullName>
    </submittedName>
</protein>
<reference evidence="1 2" key="1">
    <citation type="journal article" date="2022" name="New Phytol.">
        <title>Ecological generalism drives hyperdiversity of secondary metabolite gene clusters in xylarialean endophytes.</title>
        <authorList>
            <person name="Franco M.E.E."/>
            <person name="Wisecaver J.H."/>
            <person name="Arnold A.E."/>
            <person name="Ju Y.M."/>
            <person name="Slot J.C."/>
            <person name="Ahrendt S."/>
            <person name="Moore L.P."/>
            <person name="Eastman K.E."/>
            <person name="Scott K."/>
            <person name="Konkel Z."/>
            <person name="Mondo S.J."/>
            <person name="Kuo A."/>
            <person name="Hayes R.D."/>
            <person name="Haridas S."/>
            <person name="Andreopoulos B."/>
            <person name="Riley R."/>
            <person name="LaButti K."/>
            <person name="Pangilinan J."/>
            <person name="Lipzen A."/>
            <person name="Amirebrahimi M."/>
            <person name="Yan J."/>
            <person name="Adam C."/>
            <person name="Keymanesh K."/>
            <person name="Ng V."/>
            <person name="Louie K."/>
            <person name="Northen T."/>
            <person name="Drula E."/>
            <person name="Henrissat B."/>
            <person name="Hsieh H.M."/>
            <person name="Youens-Clark K."/>
            <person name="Lutzoni F."/>
            <person name="Miadlikowska J."/>
            <person name="Eastwood D.C."/>
            <person name="Hamelin R.C."/>
            <person name="Grigoriev I.V."/>
            <person name="U'Ren J.M."/>
        </authorList>
    </citation>
    <scope>NUCLEOTIDE SEQUENCE [LARGE SCALE GENOMIC DNA]</scope>
    <source>
        <strain evidence="1 2">ER1909</strain>
    </source>
</reference>
<comment type="caution">
    <text evidence="1">The sequence shown here is derived from an EMBL/GenBank/DDBJ whole genome shotgun (WGS) entry which is preliminary data.</text>
</comment>
<evidence type="ECO:0000313" key="2">
    <source>
        <dbReference type="Proteomes" id="UP001497680"/>
    </source>
</evidence>
<organism evidence="1 2">
    <name type="scientific">Hypoxylon rubiginosum</name>
    <dbReference type="NCBI Taxonomy" id="110542"/>
    <lineage>
        <taxon>Eukaryota</taxon>
        <taxon>Fungi</taxon>
        <taxon>Dikarya</taxon>
        <taxon>Ascomycota</taxon>
        <taxon>Pezizomycotina</taxon>
        <taxon>Sordariomycetes</taxon>
        <taxon>Xylariomycetidae</taxon>
        <taxon>Xylariales</taxon>
        <taxon>Hypoxylaceae</taxon>
        <taxon>Hypoxylon</taxon>
    </lineage>
</organism>
<keyword evidence="2" id="KW-1185">Reference proteome</keyword>